<keyword evidence="4" id="KW-1185">Reference proteome</keyword>
<dbReference type="AlphaFoldDB" id="A0A922CJY8"/>
<keyword evidence="2" id="KW-0732">Signal</keyword>
<reference evidence="3" key="2">
    <citation type="submission" date="2020-12" db="EMBL/GenBank/DDBJ databases">
        <authorList>
            <person name="Kanost M."/>
        </authorList>
    </citation>
    <scope>NUCLEOTIDE SEQUENCE</scope>
</reference>
<dbReference type="EMBL" id="JH668364">
    <property type="protein sequence ID" value="KAG6448912.1"/>
    <property type="molecule type" value="Genomic_DNA"/>
</dbReference>
<comment type="caution">
    <text evidence="3">The sequence shown here is derived from an EMBL/GenBank/DDBJ whole genome shotgun (WGS) entry which is preliminary data.</text>
</comment>
<keyword evidence="1" id="KW-0812">Transmembrane</keyword>
<feature type="signal peptide" evidence="2">
    <location>
        <begin position="1"/>
        <end position="20"/>
    </location>
</feature>
<protein>
    <submittedName>
        <fullName evidence="3">Uncharacterized protein</fullName>
    </submittedName>
</protein>
<proteinExistence type="predicted"/>
<keyword evidence="1" id="KW-0472">Membrane</keyword>
<keyword evidence="1" id="KW-1133">Transmembrane helix</keyword>
<evidence type="ECO:0000256" key="1">
    <source>
        <dbReference type="SAM" id="Phobius"/>
    </source>
</evidence>
<evidence type="ECO:0000313" key="3">
    <source>
        <dbReference type="EMBL" id="KAG6448912.1"/>
    </source>
</evidence>
<evidence type="ECO:0000256" key="2">
    <source>
        <dbReference type="SAM" id="SignalP"/>
    </source>
</evidence>
<name>A0A922CJY8_MANSE</name>
<sequence>MFKRILIVFFLCSVYKTCVGFKLKFNEYSDQSVCNTLRVNETKNTDNNKYSDNSAQNEEYVSCAITEEFPLTNGIIQASIDVKKSQNVELSLMVFKENIIIGNETKTFAYEVGVIRQQITVQISAHGRGYAIILGRAKKRSSVAVQSISFSPFSQTEQLDISSYNEPLAIKHVLANNEIKNNALQFPIETDVSPLENTIGIPALSEINTSNTRLEPATTIVTVPFPSVGGQPTTTSTTPLVTVPFPTVGELPTTKSKTPSVTVPFPTVDELPTTTSATPSVTVPFPTVGELPTTTSATPSVTVPFPTVGELQTTTSTTPLVTVPFPTVGELSTTTSTTPLVTVPLPTVGELPTTTSTTPLVTVPFPTVGELPTITSTTPLVTVPFPTVGELQTTTSTTPLVTIPFPTIGELDFPSTTVEPSTSDVTTEETVWDGVITVPFPTVSEIVVTTEPPGVETTETVEETTPVDSEDVGALESFVLFLILRTIAATLVIVGLACWWFFAYGKALLCKRTV</sequence>
<gene>
    <name evidence="3" type="ORF">O3G_MSEX005786</name>
</gene>
<organism evidence="3 4">
    <name type="scientific">Manduca sexta</name>
    <name type="common">Tobacco hawkmoth</name>
    <name type="synonym">Tobacco hornworm</name>
    <dbReference type="NCBI Taxonomy" id="7130"/>
    <lineage>
        <taxon>Eukaryota</taxon>
        <taxon>Metazoa</taxon>
        <taxon>Ecdysozoa</taxon>
        <taxon>Arthropoda</taxon>
        <taxon>Hexapoda</taxon>
        <taxon>Insecta</taxon>
        <taxon>Pterygota</taxon>
        <taxon>Neoptera</taxon>
        <taxon>Endopterygota</taxon>
        <taxon>Lepidoptera</taxon>
        <taxon>Glossata</taxon>
        <taxon>Ditrysia</taxon>
        <taxon>Bombycoidea</taxon>
        <taxon>Sphingidae</taxon>
        <taxon>Sphinginae</taxon>
        <taxon>Sphingini</taxon>
        <taxon>Manduca</taxon>
    </lineage>
</organism>
<dbReference type="Proteomes" id="UP000791440">
    <property type="component" value="Unassembled WGS sequence"/>
</dbReference>
<feature type="chain" id="PRO_5037757683" evidence="2">
    <location>
        <begin position="21"/>
        <end position="514"/>
    </location>
</feature>
<feature type="transmembrane region" description="Helical" evidence="1">
    <location>
        <begin position="478"/>
        <end position="502"/>
    </location>
</feature>
<accession>A0A922CJY8</accession>
<evidence type="ECO:0000313" key="4">
    <source>
        <dbReference type="Proteomes" id="UP000791440"/>
    </source>
</evidence>
<reference evidence="3" key="1">
    <citation type="journal article" date="2016" name="Insect Biochem. Mol. Biol.">
        <title>Multifaceted biological insights from a draft genome sequence of the tobacco hornworm moth, Manduca sexta.</title>
        <authorList>
            <person name="Kanost M.R."/>
            <person name="Arrese E.L."/>
            <person name="Cao X."/>
            <person name="Chen Y.R."/>
            <person name="Chellapilla S."/>
            <person name="Goldsmith M.R."/>
            <person name="Grosse-Wilde E."/>
            <person name="Heckel D.G."/>
            <person name="Herndon N."/>
            <person name="Jiang H."/>
            <person name="Papanicolaou A."/>
            <person name="Qu J."/>
            <person name="Soulages J.L."/>
            <person name="Vogel H."/>
            <person name="Walters J."/>
            <person name="Waterhouse R.M."/>
            <person name="Ahn S.J."/>
            <person name="Almeida F.C."/>
            <person name="An C."/>
            <person name="Aqrawi P."/>
            <person name="Bretschneider A."/>
            <person name="Bryant W.B."/>
            <person name="Bucks S."/>
            <person name="Chao H."/>
            <person name="Chevignon G."/>
            <person name="Christen J.M."/>
            <person name="Clarke D.F."/>
            <person name="Dittmer N.T."/>
            <person name="Ferguson L.C.F."/>
            <person name="Garavelou S."/>
            <person name="Gordon K.H.J."/>
            <person name="Gunaratna R.T."/>
            <person name="Han Y."/>
            <person name="Hauser F."/>
            <person name="He Y."/>
            <person name="Heidel-Fischer H."/>
            <person name="Hirsh A."/>
            <person name="Hu Y."/>
            <person name="Jiang H."/>
            <person name="Kalra D."/>
            <person name="Klinner C."/>
            <person name="Konig C."/>
            <person name="Kovar C."/>
            <person name="Kroll A.R."/>
            <person name="Kuwar S.S."/>
            <person name="Lee S.L."/>
            <person name="Lehman R."/>
            <person name="Li K."/>
            <person name="Li Z."/>
            <person name="Liang H."/>
            <person name="Lovelace S."/>
            <person name="Lu Z."/>
            <person name="Mansfield J.H."/>
            <person name="McCulloch K.J."/>
            <person name="Mathew T."/>
            <person name="Morton B."/>
            <person name="Muzny D.M."/>
            <person name="Neunemann D."/>
            <person name="Ongeri F."/>
            <person name="Pauchet Y."/>
            <person name="Pu L.L."/>
            <person name="Pyrousis I."/>
            <person name="Rao X.J."/>
            <person name="Redding A."/>
            <person name="Roesel C."/>
            <person name="Sanchez-Gracia A."/>
            <person name="Schaack S."/>
            <person name="Shukla A."/>
            <person name="Tetreau G."/>
            <person name="Wang Y."/>
            <person name="Xiong G.H."/>
            <person name="Traut W."/>
            <person name="Walsh T.K."/>
            <person name="Worley K.C."/>
            <person name="Wu D."/>
            <person name="Wu W."/>
            <person name="Wu Y.Q."/>
            <person name="Zhang X."/>
            <person name="Zou Z."/>
            <person name="Zucker H."/>
            <person name="Briscoe A.D."/>
            <person name="Burmester T."/>
            <person name="Clem R.J."/>
            <person name="Feyereisen R."/>
            <person name="Grimmelikhuijzen C.J.P."/>
            <person name="Hamodrakas S.J."/>
            <person name="Hansson B.S."/>
            <person name="Huguet E."/>
            <person name="Jermiin L.S."/>
            <person name="Lan Q."/>
            <person name="Lehman H.K."/>
            <person name="Lorenzen M."/>
            <person name="Merzendorfer H."/>
            <person name="Michalopoulos I."/>
            <person name="Morton D.B."/>
            <person name="Muthukrishnan S."/>
            <person name="Oakeshott J.G."/>
            <person name="Palmer W."/>
            <person name="Park Y."/>
            <person name="Passarelli A.L."/>
            <person name="Rozas J."/>
            <person name="Schwartz L.M."/>
            <person name="Smith W."/>
            <person name="Southgate A."/>
            <person name="Vilcinskas A."/>
            <person name="Vogt R."/>
            <person name="Wang P."/>
            <person name="Werren J."/>
            <person name="Yu X.Q."/>
            <person name="Zhou J.J."/>
            <person name="Brown S.J."/>
            <person name="Scherer S.E."/>
            <person name="Richards S."/>
            <person name="Blissard G.W."/>
        </authorList>
    </citation>
    <scope>NUCLEOTIDE SEQUENCE</scope>
</reference>